<dbReference type="RefSeq" id="XP_003662664.1">
    <property type="nucleotide sequence ID" value="XM_003662616.1"/>
</dbReference>
<evidence type="ECO:0000256" key="1">
    <source>
        <dbReference type="ARBA" id="ARBA00022741"/>
    </source>
</evidence>
<sequence>MVSARDPLVAPPSRVRENNNGNADPPGDSGSADDETTRLLAAWRISPETHDHILRTRILPAELDPFLPEVGGKSTRPRAILILGQTGAGKTHFTPRLLSALRQQQQEEGGGGGGGGDDGGGGGEKRPILHLIADTYKRYHPHYAACLASARHAGLASRVAGPAAARWLLAVCERAADARADPVVVEAAARRPDEFRAVARAFAARDYAVRVAVLAVPAALSRLGIAQEEEQKEGHGDRGMPVRFTPKAVHDASFEGVEAVVGWLDEDGEAGGGELLDRIVMVRRGGEVVYGNERAENGWVKEAAALAALRRERARGLTDEERKTAEEGIRMLKSLGDPKADREVEEIEELMAGLGIGDRTVSEMMPFDAADFVKPADLGRDDIHP</sequence>
<protein>
    <recommendedName>
        <fullName evidence="4">Zeta toxin domain-containing protein</fullName>
    </recommendedName>
</protein>
<dbReference type="KEGG" id="mtm:MYCTH_2060907"/>
<dbReference type="eggNOG" id="ENOG502RKKK">
    <property type="taxonomic scope" value="Eukaryota"/>
</dbReference>
<gene>
    <name evidence="5" type="ORF">MYCTH_2060907</name>
</gene>
<feature type="region of interest" description="Disordered" evidence="3">
    <location>
        <begin position="1"/>
        <end position="34"/>
    </location>
</feature>
<dbReference type="OMA" id="WRTEPFG"/>
<dbReference type="InterPro" id="IPR027417">
    <property type="entry name" value="P-loop_NTPase"/>
</dbReference>
<feature type="domain" description="Zeta toxin" evidence="4">
    <location>
        <begin position="126"/>
        <end position="293"/>
    </location>
</feature>
<dbReference type="Gene3D" id="3.40.50.300">
    <property type="entry name" value="P-loop containing nucleotide triphosphate hydrolases"/>
    <property type="match status" value="1"/>
</dbReference>
<evidence type="ECO:0000256" key="3">
    <source>
        <dbReference type="SAM" id="MobiDB-lite"/>
    </source>
</evidence>
<dbReference type="Proteomes" id="UP000007322">
    <property type="component" value="Chromosome 3"/>
</dbReference>
<name>G2QCZ9_THET4</name>
<reference evidence="5 6" key="1">
    <citation type="journal article" date="2011" name="Nat. Biotechnol.">
        <title>Comparative genomic analysis of the thermophilic biomass-degrading fungi Myceliophthora thermophila and Thielavia terrestris.</title>
        <authorList>
            <person name="Berka R.M."/>
            <person name="Grigoriev I.V."/>
            <person name="Otillar R."/>
            <person name="Salamov A."/>
            <person name="Grimwood J."/>
            <person name="Reid I."/>
            <person name="Ishmael N."/>
            <person name="John T."/>
            <person name="Darmond C."/>
            <person name="Moisan M.-C."/>
            <person name="Henrissat B."/>
            <person name="Coutinho P.M."/>
            <person name="Lombard V."/>
            <person name="Natvig D.O."/>
            <person name="Lindquist E."/>
            <person name="Schmutz J."/>
            <person name="Lucas S."/>
            <person name="Harris P."/>
            <person name="Powlowski J."/>
            <person name="Bellemare A."/>
            <person name="Taylor D."/>
            <person name="Butler G."/>
            <person name="de Vries R.P."/>
            <person name="Allijn I.E."/>
            <person name="van den Brink J."/>
            <person name="Ushinsky S."/>
            <person name="Storms R."/>
            <person name="Powell A.J."/>
            <person name="Paulsen I.T."/>
            <person name="Elbourne L.D.H."/>
            <person name="Baker S.E."/>
            <person name="Magnuson J."/>
            <person name="LaBoissiere S."/>
            <person name="Clutterbuck A.J."/>
            <person name="Martinez D."/>
            <person name="Wogulis M."/>
            <person name="de Leon A.L."/>
            <person name="Rey M.W."/>
            <person name="Tsang A."/>
        </authorList>
    </citation>
    <scope>NUCLEOTIDE SEQUENCE [LARGE SCALE GENOMIC DNA]</scope>
    <source>
        <strain evidence="6">ATCC 42464 / BCRC 31852 / DSM 1799</strain>
    </source>
</reference>
<feature type="region of interest" description="Disordered" evidence="3">
    <location>
        <begin position="104"/>
        <end position="124"/>
    </location>
</feature>
<dbReference type="EMBL" id="CP003004">
    <property type="protein sequence ID" value="AEO57419.1"/>
    <property type="molecule type" value="Genomic_DNA"/>
</dbReference>
<accession>G2QCZ9</accession>
<evidence type="ECO:0000313" key="5">
    <source>
        <dbReference type="EMBL" id="AEO57419.1"/>
    </source>
</evidence>
<dbReference type="VEuPathDB" id="FungiDB:MYCTH_2060907"/>
<dbReference type="InterPro" id="IPR010488">
    <property type="entry name" value="Zeta_toxin_domain"/>
</dbReference>
<keyword evidence="1" id="KW-0547">Nucleotide-binding</keyword>
<dbReference type="GeneID" id="11512740"/>
<feature type="compositionally biased region" description="Gly residues" evidence="3">
    <location>
        <begin position="108"/>
        <end position="122"/>
    </location>
</feature>
<keyword evidence="6" id="KW-1185">Reference proteome</keyword>
<evidence type="ECO:0000259" key="4">
    <source>
        <dbReference type="Pfam" id="PF06414"/>
    </source>
</evidence>
<organism evidence="5 6">
    <name type="scientific">Thermothelomyces thermophilus (strain ATCC 42464 / BCRC 31852 / DSM 1799)</name>
    <name type="common">Sporotrichum thermophile</name>
    <dbReference type="NCBI Taxonomy" id="573729"/>
    <lineage>
        <taxon>Eukaryota</taxon>
        <taxon>Fungi</taxon>
        <taxon>Dikarya</taxon>
        <taxon>Ascomycota</taxon>
        <taxon>Pezizomycotina</taxon>
        <taxon>Sordariomycetes</taxon>
        <taxon>Sordariomycetidae</taxon>
        <taxon>Sordariales</taxon>
        <taxon>Chaetomiaceae</taxon>
        <taxon>Thermothelomyces</taxon>
    </lineage>
</organism>
<dbReference type="OrthoDB" id="2881954at2759"/>
<dbReference type="AlphaFoldDB" id="G2QCZ9"/>
<evidence type="ECO:0000313" key="6">
    <source>
        <dbReference type="Proteomes" id="UP000007322"/>
    </source>
</evidence>
<evidence type="ECO:0000256" key="2">
    <source>
        <dbReference type="ARBA" id="ARBA00022840"/>
    </source>
</evidence>
<dbReference type="InParanoid" id="G2QCZ9"/>
<keyword evidence="2" id="KW-0067">ATP-binding</keyword>
<dbReference type="SUPFAM" id="SSF52540">
    <property type="entry name" value="P-loop containing nucleoside triphosphate hydrolases"/>
    <property type="match status" value="1"/>
</dbReference>
<dbReference type="GO" id="GO:0016301">
    <property type="term" value="F:kinase activity"/>
    <property type="evidence" value="ECO:0007669"/>
    <property type="project" value="InterPro"/>
</dbReference>
<proteinExistence type="predicted"/>
<dbReference type="Pfam" id="PF06414">
    <property type="entry name" value="Zeta_toxin"/>
    <property type="match status" value="1"/>
</dbReference>
<dbReference type="GO" id="GO:0005524">
    <property type="term" value="F:ATP binding"/>
    <property type="evidence" value="ECO:0007669"/>
    <property type="project" value="UniProtKB-KW"/>
</dbReference>
<dbReference type="HOGENOM" id="CLU_043074_1_0_1"/>